<keyword evidence="5" id="KW-0732">Signal</keyword>
<dbReference type="STRING" id="1579316.RC74_02540"/>
<reference evidence="7 8" key="1">
    <citation type="submission" date="2016-02" db="EMBL/GenBank/DDBJ databases">
        <title>Complete genome sequence of Halocynthiibacter arcticus PAMC 20958t from arctic marine sediment.</title>
        <authorList>
            <person name="Lee Y.M."/>
            <person name="Baek K."/>
            <person name="Lee H.K."/>
            <person name="Shin S.C."/>
        </authorList>
    </citation>
    <scope>NUCLEOTIDE SEQUENCE [LARGE SCALE GENOMIC DNA]</scope>
    <source>
        <strain evidence="7">PAMC 20958</strain>
    </source>
</reference>
<sequence length="211" mass="22763">MSKAAFVKSFAMVSLVAVASCSTEAGSELDEGSFGNPTMNNILVETGQKSYAVDLAKRFAEETPSTINFAFNSSQLDDNARAALAIQAKWIAQFPEMKFKVYGHTDLVGSVAYNKALGLRRAQAAVNYIESQGISRSRLAAVVSYGKSQPLVDTNNPNRENRRTVTEVDGFLKNHPTVLNGKYAEVVFREYVASAAYQTELTGTGAAGNSQ</sequence>
<evidence type="ECO:0000313" key="8">
    <source>
        <dbReference type="Proteomes" id="UP000070371"/>
    </source>
</evidence>
<organism evidence="7 8">
    <name type="scientific">Falsihalocynthiibacter arcticus</name>
    <dbReference type="NCBI Taxonomy" id="1579316"/>
    <lineage>
        <taxon>Bacteria</taxon>
        <taxon>Pseudomonadati</taxon>
        <taxon>Pseudomonadota</taxon>
        <taxon>Alphaproteobacteria</taxon>
        <taxon>Rhodobacterales</taxon>
        <taxon>Roseobacteraceae</taxon>
        <taxon>Falsihalocynthiibacter</taxon>
    </lineage>
</organism>
<proteinExistence type="predicted"/>
<dbReference type="PROSITE" id="PS51257">
    <property type="entry name" value="PROKAR_LIPOPROTEIN"/>
    <property type="match status" value="1"/>
</dbReference>
<dbReference type="PRINTS" id="PR01021">
    <property type="entry name" value="OMPADOMAIN"/>
</dbReference>
<dbReference type="CDD" id="cd07185">
    <property type="entry name" value="OmpA_C-like"/>
    <property type="match status" value="1"/>
</dbReference>
<feature type="chain" id="PRO_5007443355" description="OmpA-like domain-containing protein" evidence="5">
    <location>
        <begin position="20"/>
        <end position="211"/>
    </location>
</feature>
<keyword evidence="8" id="KW-1185">Reference proteome</keyword>
<dbReference type="InterPro" id="IPR036737">
    <property type="entry name" value="OmpA-like_sf"/>
</dbReference>
<dbReference type="PROSITE" id="PS51123">
    <property type="entry name" value="OMPA_2"/>
    <property type="match status" value="1"/>
</dbReference>
<feature type="signal peptide" evidence="5">
    <location>
        <begin position="1"/>
        <end position="19"/>
    </location>
</feature>
<evidence type="ECO:0000256" key="2">
    <source>
        <dbReference type="ARBA" id="ARBA00023136"/>
    </source>
</evidence>
<gene>
    <name evidence="7" type="ORF">RC74_02540</name>
</gene>
<feature type="domain" description="OmpA-like" evidence="6">
    <location>
        <begin position="56"/>
        <end position="172"/>
    </location>
</feature>
<name>A0A126V5R2_9RHOB</name>
<dbReference type="Gene3D" id="3.30.1330.60">
    <property type="entry name" value="OmpA-like domain"/>
    <property type="match status" value="1"/>
</dbReference>
<dbReference type="InterPro" id="IPR050330">
    <property type="entry name" value="Bact_OuterMem_StrucFunc"/>
</dbReference>
<evidence type="ECO:0000313" key="7">
    <source>
        <dbReference type="EMBL" id="AML53497.1"/>
    </source>
</evidence>
<evidence type="ECO:0000256" key="4">
    <source>
        <dbReference type="PROSITE-ProRule" id="PRU00473"/>
    </source>
</evidence>
<dbReference type="GO" id="GO:0009279">
    <property type="term" value="C:cell outer membrane"/>
    <property type="evidence" value="ECO:0007669"/>
    <property type="project" value="UniProtKB-SubCell"/>
</dbReference>
<accession>A0A126V5R2</accession>
<dbReference type="AlphaFoldDB" id="A0A126V5R2"/>
<evidence type="ECO:0000259" key="6">
    <source>
        <dbReference type="PROSITE" id="PS51123"/>
    </source>
</evidence>
<dbReference type="PANTHER" id="PTHR30329">
    <property type="entry name" value="STATOR ELEMENT OF FLAGELLAR MOTOR COMPLEX"/>
    <property type="match status" value="1"/>
</dbReference>
<dbReference type="OrthoDB" id="9810367at2"/>
<keyword evidence="2 4" id="KW-0472">Membrane</keyword>
<dbReference type="InterPro" id="IPR006664">
    <property type="entry name" value="OMP_bac"/>
</dbReference>
<dbReference type="KEGG" id="hat:RC74_02540"/>
<protein>
    <recommendedName>
        <fullName evidence="6">OmpA-like domain-containing protein</fullName>
    </recommendedName>
</protein>
<comment type="subcellular location">
    <subcellularLocation>
        <location evidence="1">Cell outer membrane</location>
    </subcellularLocation>
</comment>
<dbReference type="Pfam" id="PF00691">
    <property type="entry name" value="OmpA"/>
    <property type="match status" value="1"/>
</dbReference>
<dbReference type="EMBL" id="CP014327">
    <property type="protein sequence ID" value="AML53497.1"/>
    <property type="molecule type" value="Genomic_DNA"/>
</dbReference>
<dbReference type="Proteomes" id="UP000070371">
    <property type="component" value="Chromosome"/>
</dbReference>
<keyword evidence="3" id="KW-0998">Cell outer membrane</keyword>
<dbReference type="PANTHER" id="PTHR30329:SF21">
    <property type="entry name" value="LIPOPROTEIN YIAD-RELATED"/>
    <property type="match status" value="1"/>
</dbReference>
<evidence type="ECO:0000256" key="5">
    <source>
        <dbReference type="SAM" id="SignalP"/>
    </source>
</evidence>
<dbReference type="InterPro" id="IPR006665">
    <property type="entry name" value="OmpA-like"/>
</dbReference>
<evidence type="ECO:0000256" key="1">
    <source>
        <dbReference type="ARBA" id="ARBA00004442"/>
    </source>
</evidence>
<dbReference type="SUPFAM" id="SSF103088">
    <property type="entry name" value="OmpA-like"/>
    <property type="match status" value="1"/>
</dbReference>
<evidence type="ECO:0000256" key="3">
    <source>
        <dbReference type="ARBA" id="ARBA00023237"/>
    </source>
</evidence>